<dbReference type="RefSeq" id="WP_225675976.1">
    <property type="nucleotide sequence ID" value="NZ_JAEDAH010000091.1"/>
</dbReference>
<evidence type="ECO:0000256" key="1">
    <source>
        <dbReference type="ARBA" id="ARBA00004651"/>
    </source>
</evidence>
<evidence type="ECO:0000256" key="4">
    <source>
        <dbReference type="ARBA" id="ARBA00022475"/>
    </source>
</evidence>
<dbReference type="EMBL" id="JAEDAH010000091">
    <property type="protein sequence ID" value="MCA6064722.1"/>
    <property type="molecule type" value="Genomic_DNA"/>
</dbReference>
<dbReference type="SUPFAM" id="SSF143865">
    <property type="entry name" value="CorA soluble domain-like"/>
    <property type="match status" value="1"/>
</dbReference>
<reference evidence="9 10" key="1">
    <citation type="submission" date="2020-12" db="EMBL/GenBank/DDBJ databases">
        <title>Novel Thalassolituus-related marine hydrocarbonoclastic bacteria mediated algae-derived hydrocarbons mineralization in twilight zone of the northern South China Sea.</title>
        <authorList>
            <person name="Dong C."/>
        </authorList>
    </citation>
    <scope>NUCLEOTIDE SEQUENCE [LARGE SCALE GENOMIC DNA]</scope>
    <source>
        <strain evidence="9 10">IMCC1826</strain>
    </source>
</reference>
<keyword evidence="5 8" id="KW-0812">Transmembrane</keyword>
<keyword evidence="6 8" id="KW-1133">Transmembrane helix</keyword>
<feature type="transmembrane region" description="Helical" evidence="8">
    <location>
        <begin position="295"/>
        <end position="315"/>
    </location>
</feature>
<dbReference type="PANTHER" id="PTHR46494">
    <property type="entry name" value="CORA FAMILY METAL ION TRANSPORTER (EUROFUNG)"/>
    <property type="match status" value="1"/>
</dbReference>
<dbReference type="Pfam" id="PF01544">
    <property type="entry name" value="CorA"/>
    <property type="match status" value="1"/>
</dbReference>
<dbReference type="Proteomes" id="UP000714380">
    <property type="component" value="Unassembled WGS sequence"/>
</dbReference>
<evidence type="ECO:0000256" key="2">
    <source>
        <dbReference type="ARBA" id="ARBA00009765"/>
    </source>
</evidence>
<evidence type="ECO:0000313" key="10">
    <source>
        <dbReference type="Proteomes" id="UP000714380"/>
    </source>
</evidence>
<dbReference type="InterPro" id="IPR045861">
    <property type="entry name" value="CorA_cytoplasmic_dom"/>
</dbReference>
<feature type="transmembrane region" description="Helical" evidence="8">
    <location>
        <begin position="263"/>
        <end position="283"/>
    </location>
</feature>
<evidence type="ECO:0000256" key="7">
    <source>
        <dbReference type="ARBA" id="ARBA00023136"/>
    </source>
</evidence>
<protein>
    <submittedName>
        <fullName evidence="9">Magnesium transporter CorA family protein</fullName>
    </submittedName>
</protein>
<dbReference type="InterPro" id="IPR045863">
    <property type="entry name" value="CorA_TM1_TM2"/>
</dbReference>
<comment type="similarity">
    <text evidence="2">Belongs to the CorA metal ion transporter (MIT) (TC 1.A.35) family.</text>
</comment>
<evidence type="ECO:0000256" key="5">
    <source>
        <dbReference type="ARBA" id="ARBA00022692"/>
    </source>
</evidence>
<dbReference type="Gene3D" id="1.20.58.340">
    <property type="entry name" value="Magnesium transport protein CorA, transmembrane region"/>
    <property type="match status" value="2"/>
</dbReference>
<accession>A0ABS7ZSY2</accession>
<keyword evidence="4" id="KW-1003">Cell membrane</keyword>
<dbReference type="CDD" id="cd12822">
    <property type="entry name" value="TmCorA-like"/>
    <property type="match status" value="1"/>
</dbReference>
<comment type="subcellular location">
    <subcellularLocation>
        <location evidence="1">Cell membrane</location>
        <topology evidence="1">Multi-pass membrane protein</topology>
    </subcellularLocation>
</comment>
<evidence type="ECO:0000256" key="8">
    <source>
        <dbReference type="SAM" id="Phobius"/>
    </source>
</evidence>
<dbReference type="SUPFAM" id="SSF144083">
    <property type="entry name" value="Magnesium transport protein CorA, transmembrane region"/>
    <property type="match status" value="1"/>
</dbReference>
<keyword evidence="10" id="KW-1185">Reference proteome</keyword>
<dbReference type="PANTHER" id="PTHR46494:SF1">
    <property type="entry name" value="CORA FAMILY METAL ION TRANSPORTER (EUROFUNG)"/>
    <property type="match status" value="1"/>
</dbReference>
<keyword evidence="3" id="KW-0813">Transport</keyword>
<dbReference type="Gene3D" id="3.30.460.20">
    <property type="entry name" value="CorA soluble domain-like"/>
    <property type="match status" value="1"/>
</dbReference>
<evidence type="ECO:0000256" key="6">
    <source>
        <dbReference type="ARBA" id="ARBA00022989"/>
    </source>
</evidence>
<sequence length="321" mass="37056">MIRTLRVDGRGECTRGGEEQIALWQQDSDSRIWIDLCGGDPQAEEQTLLALGCHPLAVKDALRERHPPKLEEFPDFTFILYRGIAHFDDELNHQGQPIAFFVGQRCLITRHPQSARSIERLYSEDGEHFLAKGSTFLALRIMHLSAGIYLDNLLAFEALLSDLEDNLLQGGNDQHMRELVAYRSRLVKLRRMFNYHKNITDELRAGEYQMFPEEESLSHVITDLHDRFERLHSLAQMFYELCGDLVDAYISITSHQLNSTMRVLTVITAIFVPLSFLAGLYGMNFDYIPELKIENGYFILLGVMGVLSVALIWMFRRMRWL</sequence>
<comment type="caution">
    <text evidence="9">The sequence shown here is derived from an EMBL/GenBank/DDBJ whole genome shotgun (WGS) entry which is preliminary data.</text>
</comment>
<proteinExistence type="inferred from homology"/>
<gene>
    <name evidence="9" type="ORF">I9W95_14010</name>
</gene>
<name>A0ABS7ZSY2_9GAMM</name>
<dbReference type="InterPro" id="IPR002523">
    <property type="entry name" value="MgTranspt_CorA/ZnTranspt_ZntB"/>
</dbReference>
<organism evidence="9 10">
    <name type="scientific">Thalassolituus marinus</name>
    <dbReference type="NCBI Taxonomy" id="671053"/>
    <lineage>
        <taxon>Bacteria</taxon>
        <taxon>Pseudomonadati</taxon>
        <taxon>Pseudomonadota</taxon>
        <taxon>Gammaproteobacteria</taxon>
        <taxon>Oceanospirillales</taxon>
        <taxon>Oceanospirillaceae</taxon>
        <taxon>Thalassolituus</taxon>
    </lineage>
</organism>
<evidence type="ECO:0000256" key="3">
    <source>
        <dbReference type="ARBA" id="ARBA00022448"/>
    </source>
</evidence>
<keyword evidence="7 8" id="KW-0472">Membrane</keyword>
<evidence type="ECO:0000313" key="9">
    <source>
        <dbReference type="EMBL" id="MCA6064722.1"/>
    </source>
</evidence>